<evidence type="ECO:0000313" key="2">
    <source>
        <dbReference type="EMBL" id="KIV78954.1"/>
    </source>
</evidence>
<proteinExistence type="predicted"/>
<evidence type="ECO:0000256" key="1">
    <source>
        <dbReference type="SAM" id="Coils"/>
    </source>
</evidence>
<dbReference type="HOGENOM" id="CLU_2589774_0_0_1"/>
<protein>
    <submittedName>
        <fullName evidence="2">Uncharacterized protein</fullName>
    </submittedName>
</protein>
<feature type="coiled-coil region" evidence="1">
    <location>
        <begin position="41"/>
        <end position="68"/>
    </location>
</feature>
<dbReference type="AlphaFoldDB" id="A0A0D1YDV7"/>
<accession>A0A0D1YDV7</accession>
<organism evidence="2 3">
    <name type="scientific">Exophiala sideris</name>
    <dbReference type="NCBI Taxonomy" id="1016849"/>
    <lineage>
        <taxon>Eukaryota</taxon>
        <taxon>Fungi</taxon>
        <taxon>Dikarya</taxon>
        <taxon>Ascomycota</taxon>
        <taxon>Pezizomycotina</taxon>
        <taxon>Eurotiomycetes</taxon>
        <taxon>Chaetothyriomycetidae</taxon>
        <taxon>Chaetothyriales</taxon>
        <taxon>Herpotrichiellaceae</taxon>
        <taxon>Exophiala</taxon>
    </lineage>
</organism>
<sequence>MSTRQTKTTERATRLAAFMEDKSTGAIVQSCHGNVENGNQNQNGQEAVRKLEQTMDRMTDENLVQEAQKAWETKKMDESA</sequence>
<name>A0A0D1YDV7_9EURO</name>
<dbReference type="EMBL" id="KN846953">
    <property type="protein sequence ID" value="KIV78954.1"/>
    <property type="molecule type" value="Genomic_DNA"/>
</dbReference>
<gene>
    <name evidence="2" type="ORF">PV11_06552</name>
</gene>
<dbReference type="Proteomes" id="UP000053599">
    <property type="component" value="Unassembled WGS sequence"/>
</dbReference>
<evidence type="ECO:0000313" key="3">
    <source>
        <dbReference type="Proteomes" id="UP000053599"/>
    </source>
</evidence>
<keyword evidence="1" id="KW-0175">Coiled coil</keyword>
<reference evidence="2 3" key="1">
    <citation type="submission" date="2015-01" db="EMBL/GenBank/DDBJ databases">
        <title>The Genome Sequence of Exophiala sideris CBS121828.</title>
        <authorList>
            <consortium name="The Broad Institute Genomics Platform"/>
            <person name="Cuomo C."/>
            <person name="de Hoog S."/>
            <person name="Gorbushina A."/>
            <person name="Stielow B."/>
            <person name="Teixiera M."/>
            <person name="Abouelleil A."/>
            <person name="Chapman S.B."/>
            <person name="Priest M."/>
            <person name="Young S.K."/>
            <person name="Wortman J."/>
            <person name="Nusbaum C."/>
            <person name="Birren B."/>
        </authorList>
    </citation>
    <scope>NUCLEOTIDE SEQUENCE [LARGE SCALE GENOMIC DNA]</scope>
    <source>
        <strain evidence="2 3">CBS 121828</strain>
    </source>
</reference>